<dbReference type="Pfam" id="PF07687">
    <property type="entry name" value="M20_dimer"/>
    <property type="match status" value="1"/>
</dbReference>
<proteinExistence type="predicted"/>
<dbReference type="SUPFAM" id="SSF53187">
    <property type="entry name" value="Zn-dependent exopeptidases"/>
    <property type="match status" value="1"/>
</dbReference>
<dbReference type="RefSeq" id="WP_259536892.1">
    <property type="nucleotide sequence ID" value="NZ_JANLCJ010000001.1"/>
</dbReference>
<reference evidence="2" key="1">
    <citation type="submission" date="2022-08" db="EMBL/GenBank/DDBJ databases">
        <authorList>
            <person name="Deng Y."/>
            <person name="Han X.-F."/>
            <person name="Zhang Y.-Q."/>
        </authorList>
    </citation>
    <scope>NUCLEOTIDE SEQUENCE</scope>
    <source>
        <strain evidence="2">CPCC 203386</strain>
    </source>
</reference>
<dbReference type="EMBL" id="JANLCJ010000001">
    <property type="protein sequence ID" value="MCS5732315.1"/>
    <property type="molecule type" value="Genomic_DNA"/>
</dbReference>
<dbReference type="PIRSF" id="PIRSF005962">
    <property type="entry name" value="Pept_M20D_amidohydro"/>
    <property type="match status" value="1"/>
</dbReference>
<dbReference type="InterPro" id="IPR017439">
    <property type="entry name" value="Amidohydrolase"/>
</dbReference>
<feature type="domain" description="Peptidase M20 dimerisation" evidence="1">
    <location>
        <begin position="175"/>
        <end position="271"/>
    </location>
</feature>
<dbReference type="InterPro" id="IPR002933">
    <property type="entry name" value="Peptidase_M20"/>
</dbReference>
<keyword evidence="3" id="KW-1185">Reference proteome</keyword>
<dbReference type="PANTHER" id="PTHR11014:SF63">
    <property type="entry name" value="METALLOPEPTIDASE, PUTATIVE (AFU_ORTHOLOGUE AFUA_6G09600)-RELATED"/>
    <property type="match status" value="1"/>
</dbReference>
<evidence type="ECO:0000259" key="1">
    <source>
        <dbReference type="Pfam" id="PF07687"/>
    </source>
</evidence>
<evidence type="ECO:0000313" key="3">
    <source>
        <dbReference type="Proteomes" id="UP001165586"/>
    </source>
</evidence>
<dbReference type="SUPFAM" id="SSF55031">
    <property type="entry name" value="Bacterial exopeptidase dimerisation domain"/>
    <property type="match status" value="1"/>
</dbReference>
<comment type="caution">
    <text evidence="2">The sequence shown here is derived from an EMBL/GenBank/DDBJ whole genome shotgun (WGS) entry which is preliminary data.</text>
</comment>
<dbReference type="Gene3D" id="3.30.70.360">
    <property type="match status" value="1"/>
</dbReference>
<evidence type="ECO:0000313" key="2">
    <source>
        <dbReference type="EMBL" id="MCS5732315.1"/>
    </source>
</evidence>
<dbReference type="Gene3D" id="3.40.630.10">
    <property type="entry name" value="Zn peptidases"/>
    <property type="match status" value="1"/>
</dbReference>
<dbReference type="NCBIfam" id="TIGR01891">
    <property type="entry name" value="amidohydrolases"/>
    <property type="match status" value="1"/>
</dbReference>
<protein>
    <submittedName>
        <fullName evidence="2">Amidohydrolase</fullName>
    </submittedName>
</protein>
<organism evidence="2 3">
    <name type="scientific">Herbiconiux daphne</name>
    <dbReference type="NCBI Taxonomy" id="2970914"/>
    <lineage>
        <taxon>Bacteria</taxon>
        <taxon>Bacillati</taxon>
        <taxon>Actinomycetota</taxon>
        <taxon>Actinomycetes</taxon>
        <taxon>Micrococcales</taxon>
        <taxon>Microbacteriaceae</taxon>
        <taxon>Herbiconiux</taxon>
    </lineage>
</organism>
<dbReference type="PANTHER" id="PTHR11014">
    <property type="entry name" value="PEPTIDASE M20 FAMILY MEMBER"/>
    <property type="match status" value="1"/>
</dbReference>
<gene>
    <name evidence="2" type="ORF">N1032_00965</name>
</gene>
<dbReference type="InterPro" id="IPR011650">
    <property type="entry name" value="Peptidase_M20_dimer"/>
</dbReference>
<dbReference type="Proteomes" id="UP001165586">
    <property type="component" value="Unassembled WGS sequence"/>
</dbReference>
<sequence length="378" mass="39776">MTDIGTVIEWRHKLHEIAETAFAEHRTAAFVADVLRSLGLDVATGIGGTGVVGTIDRGSHPIGFRADMDGLPLPERTGLPYSSHTDAMHACGHDGHMAMVLGAAAALVDDPTLDRTVHVVFQPAEEPGKGAAAMIADALLDRFPMDAMFGLHNMPGIPAGHLATRTGPIMAGEDNFTITVTGRGGHASAPHLLVDPILAAAHIVTALQSITSRNIDPAASAVVSCTDISTDGARNAIPTIVRITGDTRSFDPTVSQLIEERIRAIAEHTARAHNASADVVYTREFLPSVNNPAATAAAIHAAAQVGQADADCAPVMASEDFGLYADHVPANFTFIGNGIAGHTGGIPLHSHDYDFNDMVLPVGIRYYRNLATDARRTY</sequence>
<dbReference type="Pfam" id="PF01546">
    <property type="entry name" value="Peptidase_M20"/>
    <property type="match status" value="1"/>
</dbReference>
<dbReference type="InterPro" id="IPR036264">
    <property type="entry name" value="Bact_exopeptidase_dim_dom"/>
</dbReference>
<accession>A0ABT2GWH0</accession>
<name>A0ABT2GWH0_9MICO</name>